<gene>
    <name evidence="3" type="ORF">SD77_3659</name>
</gene>
<keyword evidence="1" id="KW-1133">Transmembrane helix</keyword>
<accession>A0ABR5AXE4</accession>
<protein>
    <recommendedName>
        <fullName evidence="2">YcxB-like C-terminal domain-containing protein</fullName>
    </recommendedName>
</protein>
<evidence type="ECO:0000256" key="1">
    <source>
        <dbReference type="SAM" id="Phobius"/>
    </source>
</evidence>
<evidence type="ECO:0000259" key="2">
    <source>
        <dbReference type="Pfam" id="PF14317"/>
    </source>
</evidence>
<keyword evidence="1" id="KW-0472">Membrane</keyword>
<feature type="domain" description="YcxB-like C-terminal" evidence="2">
    <location>
        <begin position="107"/>
        <end position="166"/>
    </location>
</feature>
<evidence type="ECO:0000313" key="4">
    <source>
        <dbReference type="Proteomes" id="UP000031982"/>
    </source>
</evidence>
<dbReference type="EMBL" id="JXLP01000005">
    <property type="protein sequence ID" value="KIL78858.1"/>
    <property type="molecule type" value="Genomic_DNA"/>
</dbReference>
<feature type="transmembrane region" description="Helical" evidence="1">
    <location>
        <begin position="57"/>
        <end position="74"/>
    </location>
</feature>
<dbReference type="Pfam" id="PF14317">
    <property type="entry name" value="YcxB"/>
    <property type="match status" value="1"/>
</dbReference>
<dbReference type="Proteomes" id="UP000031982">
    <property type="component" value="Unassembled WGS sequence"/>
</dbReference>
<comment type="caution">
    <text evidence="3">The sequence shown here is derived from an EMBL/GenBank/DDBJ whole genome shotgun (WGS) entry which is preliminary data.</text>
</comment>
<organism evidence="3 4">
    <name type="scientific">Bacillus badius</name>
    <dbReference type="NCBI Taxonomy" id="1455"/>
    <lineage>
        <taxon>Bacteria</taxon>
        <taxon>Bacillati</taxon>
        <taxon>Bacillota</taxon>
        <taxon>Bacilli</taxon>
        <taxon>Bacillales</taxon>
        <taxon>Bacillaceae</taxon>
        <taxon>Pseudobacillus</taxon>
    </lineage>
</organism>
<sequence>MKLSYELTKEDYLAFNLYYVKNSAAIKKSLFAQRFFPPIAFLVLPFIFTGITGEFSVGLSVVFMLTAVAWMMFYPRYFYWHVKNGVNKALNEGKNDNLIGEHTFTLHEDGFIEKNKVEERKVSWSGIEKVAENEEYYFLFFSSMSAYILPKRAFADEEAKRQFRQLADRAVSSDGLWTGRG</sequence>
<dbReference type="RefSeq" id="WP_041113569.1">
    <property type="nucleotide sequence ID" value="NZ_JARTHD010000031.1"/>
</dbReference>
<keyword evidence="1" id="KW-0812">Transmembrane</keyword>
<keyword evidence="4" id="KW-1185">Reference proteome</keyword>
<reference evidence="3 4" key="1">
    <citation type="submission" date="2015-01" db="EMBL/GenBank/DDBJ databases">
        <title>Genome Assembly of Bacillus badius MTCC 1458.</title>
        <authorList>
            <person name="Verma A."/>
            <person name="Khatri I."/>
            <person name="Mual P."/>
            <person name="Subramanian S."/>
            <person name="Krishnamurthi S."/>
        </authorList>
    </citation>
    <scope>NUCLEOTIDE SEQUENCE [LARGE SCALE GENOMIC DNA]</scope>
    <source>
        <strain evidence="3 4">MTCC 1458</strain>
    </source>
</reference>
<feature type="transmembrane region" description="Helical" evidence="1">
    <location>
        <begin position="35"/>
        <end position="51"/>
    </location>
</feature>
<name>A0ABR5AXE4_BACBA</name>
<dbReference type="InterPro" id="IPR025588">
    <property type="entry name" value="YcxB-like_C"/>
</dbReference>
<evidence type="ECO:0000313" key="3">
    <source>
        <dbReference type="EMBL" id="KIL78858.1"/>
    </source>
</evidence>
<proteinExistence type="predicted"/>